<dbReference type="EMBL" id="RDBM01000020">
    <property type="protein sequence ID" value="TXS32985.1"/>
    <property type="molecule type" value="Genomic_DNA"/>
</dbReference>
<dbReference type="SUPFAM" id="SSF53167">
    <property type="entry name" value="Purine and uridine phosphorylases"/>
    <property type="match status" value="1"/>
</dbReference>
<protein>
    <submittedName>
        <fullName evidence="2">Nucleoside phosphorylase</fullName>
    </submittedName>
</protein>
<evidence type="ECO:0000259" key="1">
    <source>
        <dbReference type="Pfam" id="PF01048"/>
    </source>
</evidence>
<sequence>MAYMELIGTVSPLKPLLVLAVKEEAQFLETDLPVLLTGMGKVNAATALTTILVQGPRPASVINLGTAGALRPGWAGTHAIGTVIQHDLDSQVLATLTGEIYGPPMPLPDVEGPVLATGDAFISDEQAREALATTATLVDMEGYALATAAAQAGVTLRIIKHVSDDAGPGAARSWRESVAACARELADWVTANAAGGFATAAS</sequence>
<reference evidence="2" key="1">
    <citation type="submission" date="2018-10" db="EMBL/GenBank/DDBJ databases">
        <authorList>
            <person name="Hariharan J."/>
            <person name="Choudoir M.J."/>
            <person name="Diebold P."/>
            <person name="Panke-Buisse K."/>
            <person name="Campbell A.N."/>
            <person name="Buckley D.H."/>
        </authorList>
    </citation>
    <scope>NUCLEOTIDE SEQUENCE</scope>
    <source>
        <strain evidence="2">Gb1</strain>
    </source>
</reference>
<feature type="domain" description="Nucleoside phosphorylase" evidence="1">
    <location>
        <begin position="114"/>
        <end position="185"/>
    </location>
</feature>
<dbReference type="InterPro" id="IPR000845">
    <property type="entry name" value="Nucleoside_phosphorylase_d"/>
</dbReference>
<proteinExistence type="predicted"/>
<dbReference type="GO" id="GO:0019284">
    <property type="term" value="P:L-methionine salvage from S-adenosylmethionine"/>
    <property type="evidence" value="ECO:0007669"/>
    <property type="project" value="TreeGrafter"/>
</dbReference>
<dbReference type="NCBIfam" id="NF004168">
    <property type="entry name" value="PRK05634.1"/>
    <property type="match status" value="1"/>
</dbReference>
<organism evidence="2">
    <name type="scientific">Streptomyces sp. gb1(2016)</name>
    <dbReference type="NCBI Taxonomy" id="1828321"/>
    <lineage>
        <taxon>Bacteria</taxon>
        <taxon>Bacillati</taxon>
        <taxon>Actinomycetota</taxon>
        <taxon>Actinomycetes</taxon>
        <taxon>Kitasatosporales</taxon>
        <taxon>Streptomycetaceae</taxon>
        <taxon>Streptomyces</taxon>
    </lineage>
</organism>
<dbReference type="GO" id="GO:0005829">
    <property type="term" value="C:cytosol"/>
    <property type="evidence" value="ECO:0007669"/>
    <property type="project" value="TreeGrafter"/>
</dbReference>
<dbReference type="Pfam" id="PF01048">
    <property type="entry name" value="PNP_UDP_1"/>
    <property type="match status" value="2"/>
</dbReference>
<dbReference type="PANTHER" id="PTHR46832">
    <property type="entry name" value="5'-METHYLTHIOADENOSINE/S-ADENOSYLHOMOCYSTEINE NUCLEOSIDASE"/>
    <property type="match status" value="1"/>
</dbReference>
<dbReference type="GO" id="GO:0009116">
    <property type="term" value="P:nucleoside metabolic process"/>
    <property type="evidence" value="ECO:0007669"/>
    <property type="project" value="InterPro"/>
</dbReference>
<accession>A0A652LAB1</accession>
<gene>
    <name evidence="2" type="ORF">EAO74_05160</name>
</gene>
<dbReference type="GO" id="GO:0008782">
    <property type="term" value="F:adenosylhomocysteine nucleosidase activity"/>
    <property type="evidence" value="ECO:0007669"/>
    <property type="project" value="TreeGrafter"/>
</dbReference>
<dbReference type="PANTHER" id="PTHR46832:SF1">
    <property type="entry name" value="5'-METHYLTHIOADENOSINE_S-ADENOSYLHOMOCYSTEINE NUCLEOSIDASE"/>
    <property type="match status" value="1"/>
</dbReference>
<dbReference type="Gene3D" id="3.40.50.1580">
    <property type="entry name" value="Nucleoside phosphorylase domain"/>
    <property type="match status" value="1"/>
</dbReference>
<feature type="domain" description="Nucleoside phosphorylase" evidence="1">
    <location>
        <begin position="34"/>
        <end position="92"/>
    </location>
</feature>
<dbReference type="AlphaFoldDB" id="A0A652LAB1"/>
<dbReference type="GO" id="GO:0008930">
    <property type="term" value="F:methylthioadenosine nucleosidase activity"/>
    <property type="evidence" value="ECO:0007669"/>
    <property type="project" value="TreeGrafter"/>
</dbReference>
<evidence type="ECO:0000313" key="2">
    <source>
        <dbReference type="EMBL" id="TXS32985.1"/>
    </source>
</evidence>
<name>A0A652LAB1_9ACTN</name>
<comment type="caution">
    <text evidence="2">The sequence shown here is derived from an EMBL/GenBank/DDBJ whole genome shotgun (WGS) entry which is preliminary data.</text>
</comment>
<dbReference type="InterPro" id="IPR035994">
    <property type="entry name" value="Nucleoside_phosphorylase_sf"/>
</dbReference>